<feature type="compositionally biased region" description="Polar residues" evidence="1">
    <location>
        <begin position="87"/>
        <end position="96"/>
    </location>
</feature>
<dbReference type="EMBL" id="KB908592">
    <property type="protein sequence ID" value="EOA87129.1"/>
    <property type="molecule type" value="Genomic_DNA"/>
</dbReference>
<evidence type="ECO:0000313" key="3">
    <source>
        <dbReference type="Proteomes" id="UP000016935"/>
    </source>
</evidence>
<keyword evidence="3" id="KW-1185">Reference proteome</keyword>
<name>R0KCQ7_EXST2</name>
<dbReference type="AlphaFoldDB" id="R0KCQ7"/>
<dbReference type="RefSeq" id="XP_008024935.1">
    <property type="nucleotide sequence ID" value="XM_008026744.1"/>
</dbReference>
<feature type="region of interest" description="Disordered" evidence="1">
    <location>
        <begin position="322"/>
        <end position="342"/>
    </location>
</feature>
<dbReference type="HOGENOM" id="CLU_811734_0_0_1"/>
<protein>
    <submittedName>
        <fullName evidence="2">Uncharacterized protein</fullName>
    </submittedName>
</protein>
<evidence type="ECO:0000256" key="1">
    <source>
        <dbReference type="SAM" id="MobiDB-lite"/>
    </source>
</evidence>
<reference evidence="2 3" key="1">
    <citation type="journal article" date="2012" name="PLoS Pathog.">
        <title>Diverse lifestyles and strategies of plant pathogenesis encoded in the genomes of eighteen Dothideomycetes fungi.</title>
        <authorList>
            <person name="Ohm R.A."/>
            <person name="Feau N."/>
            <person name="Henrissat B."/>
            <person name="Schoch C.L."/>
            <person name="Horwitz B.A."/>
            <person name="Barry K.W."/>
            <person name="Condon B.J."/>
            <person name="Copeland A.C."/>
            <person name="Dhillon B."/>
            <person name="Glaser F."/>
            <person name="Hesse C.N."/>
            <person name="Kosti I."/>
            <person name="LaButti K."/>
            <person name="Lindquist E.A."/>
            <person name="Lucas S."/>
            <person name="Salamov A.A."/>
            <person name="Bradshaw R.E."/>
            <person name="Ciuffetti L."/>
            <person name="Hamelin R.C."/>
            <person name="Kema G.H.J."/>
            <person name="Lawrence C."/>
            <person name="Scott J.A."/>
            <person name="Spatafora J.W."/>
            <person name="Turgeon B.G."/>
            <person name="de Wit P.J.G.M."/>
            <person name="Zhong S."/>
            <person name="Goodwin S.B."/>
            <person name="Grigoriev I.V."/>
        </authorList>
    </citation>
    <scope>NUCLEOTIDE SEQUENCE [LARGE SCALE GENOMIC DNA]</scope>
    <source>
        <strain evidence="3">28A</strain>
    </source>
</reference>
<sequence length="342" mass="37600">MPRSEKASKVSQLVDFYQNTATPSAPIPKKPTRKTLAIEPGPSPEADLVKDTPNLQELPKASIYDFDGDSTAVPSSVSSPQTPVRMRSTSSSASRDNTISLPITVTLPTEADRKDYRVEVIGFTRVSVYSDDAPAEGFGSIISHPYTPFCMEQTSRTLSRSTSAQTSSGLTPDENRHLLNKMTSERQLVRPAPEEQMNHTIHSAYGLVCPVGWRSFKGDNSDTQCSHSMCSHAMSEARHESLAQDHIPAFTQIIMAQRNLQRYAKVSQSAQSVVDDVIGPDWVLGDEGQKTPVTRSMTCQDIPRDRRNSLDTLQSVGLKDKLRRVGRKFRGSGTNGKSTSQD</sequence>
<proteinExistence type="predicted"/>
<feature type="region of interest" description="Disordered" evidence="1">
    <location>
        <begin position="20"/>
        <end position="96"/>
    </location>
</feature>
<accession>R0KCQ7</accession>
<gene>
    <name evidence="2" type="ORF">SETTUDRAFT_19645</name>
</gene>
<evidence type="ECO:0000313" key="2">
    <source>
        <dbReference type="EMBL" id="EOA87129.1"/>
    </source>
</evidence>
<dbReference type="Proteomes" id="UP000016935">
    <property type="component" value="Unassembled WGS sequence"/>
</dbReference>
<reference evidence="2 3" key="2">
    <citation type="journal article" date="2013" name="PLoS Genet.">
        <title>Comparative genome structure, secondary metabolite, and effector coding capacity across Cochliobolus pathogens.</title>
        <authorList>
            <person name="Condon B.J."/>
            <person name="Leng Y."/>
            <person name="Wu D."/>
            <person name="Bushley K.E."/>
            <person name="Ohm R.A."/>
            <person name="Otillar R."/>
            <person name="Martin J."/>
            <person name="Schackwitz W."/>
            <person name="Grimwood J."/>
            <person name="MohdZainudin N."/>
            <person name="Xue C."/>
            <person name="Wang R."/>
            <person name="Manning V.A."/>
            <person name="Dhillon B."/>
            <person name="Tu Z.J."/>
            <person name="Steffenson B.J."/>
            <person name="Salamov A."/>
            <person name="Sun H."/>
            <person name="Lowry S."/>
            <person name="LaButti K."/>
            <person name="Han J."/>
            <person name="Copeland A."/>
            <person name="Lindquist E."/>
            <person name="Barry K."/>
            <person name="Schmutz J."/>
            <person name="Baker S.E."/>
            <person name="Ciuffetti L.M."/>
            <person name="Grigoriev I.V."/>
            <person name="Zhong S."/>
            <person name="Turgeon B.G."/>
        </authorList>
    </citation>
    <scope>NUCLEOTIDE SEQUENCE [LARGE SCALE GENOMIC DNA]</scope>
    <source>
        <strain evidence="3">28A</strain>
    </source>
</reference>
<dbReference type="GeneID" id="19402222"/>
<feature type="compositionally biased region" description="Low complexity" evidence="1">
    <location>
        <begin position="70"/>
        <end position="84"/>
    </location>
</feature>
<organism evidence="2 3">
    <name type="scientific">Exserohilum turcicum (strain 28A)</name>
    <name type="common">Northern leaf blight fungus</name>
    <name type="synonym">Setosphaeria turcica</name>
    <dbReference type="NCBI Taxonomy" id="671987"/>
    <lineage>
        <taxon>Eukaryota</taxon>
        <taxon>Fungi</taxon>
        <taxon>Dikarya</taxon>
        <taxon>Ascomycota</taxon>
        <taxon>Pezizomycotina</taxon>
        <taxon>Dothideomycetes</taxon>
        <taxon>Pleosporomycetidae</taxon>
        <taxon>Pleosporales</taxon>
        <taxon>Pleosporineae</taxon>
        <taxon>Pleosporaceae</taxon>
        <taxon>Exserohilum</taxon>
    </lineage>
</organism>